<dbReference type="PROSITE" id="PS01319">
    <property type="entry name" value="RBFA"/>
    <property type="match status" value="1"/>
</dbReference>
<dbReference type="SUPFAM" id="SSF89919">
    <property type="entry name" value="Ribosome-binding factor A, RbfA"/>
    <property type="match status" value="1"/>
</dbReference>
<dbReference type="AlphaFoldDB" id="A0A855X635"/>
<accession>A0A855X635</accession>
<dbReference type="InterPro" id="IPR020053">
    <property type="entry name" value="Ribosome-bd_factorA_CS"/>
</dbReference>
<dbReference type="Proteomes" id="UP000250918">
    <property type="component" value="Unassembled WGS sequence"/>
</dbReference>
<evidence type="ECO:0000256" key="1">
    <source>
        <dbReference type="ARBA" id="ARBA00022517"/>
    </source>
</evidence>
<comment type="caution">
    <text evidence="3">The sequence shown here is derived from an EMBL/GenBank/DDBJ whole genome shotgun (WGS) entry which is preliminary data.</text>
</comment>
<dbReference type="HAMAP" id="MF_00003">
    <property type="entry name" value="RbfA"/>
    <property type="match status" value="1"/>
</dbReference>
<dbReference type="EMBL" id="PQAP01000006">
    <property type="protein sequence ID" value="PWB75975.1"/>
    <property type="molecule type" value="Genomic_DNA"/>
</dbReference>
<proteinExistence type="inferred from homology"/>
<dbReference type="GO" id="GO:0030490">
    <property type="term" value="P:maturation of SSU-rRNA"/>
    <property type="evidence" value="ECO:0007669"/>
    <property type="project" value="UniProtKB-UniRule"/>
</dbReference>
<dbReference type="PANTHER" id="PTHR33515:SF1">
    <property type="entry name" value="RIBOSOME-BINDING FACTOR A, CHLOROPLASTIC-RELATED"/>
    <property type="match status" value="1"/>
</dbReference>
<dbReference type="PANTHER" id="PTHR33515">
    <property type="entry name" value="RIBOSOME-BINDING FACTOR A, CHLOROPLASTIC-RELATED"/>
    <property type="match status" value="1"/>
</dbReference>
<comment type="subunit">
    <text evidence="2">Monomer. Binds 30S ribosomal subunits, but not 50S ribosomal subunits or 70S ribosomes.</text>
</comment>
<keyword evidence="2" id="KW-0963">Cytoplasm</keyword>
<dbReference type="GO" id="GO:0043024">
    <property type="term" value="F:ribosomal small subunit binding"/>
    <property type="evidence" value="ECO:0007669"/>
    <property type="project" value="TreeGrafter"/>
</dbReference>
<evidence type="ECO:0000313" key="3">
    <source>
        <dbReference type="EMBL" id="PWB75975.1"/>
    </source>
</evidence>
<evidence type="ECO:0000313" key="4">
    <source>
        <dbReference type="Proteomes" id="UP000250918"/>
    </source>
</evidence>
<dbReference type="Gene3D" id="3.30.300.20">
    <property type="match status" value="1"/>
</dbReference>
<organism evidence="3 4">
    <name type="scientific">candidate division GN15 bacterium</name>
    <dbReference type="NCBI Taxonomy" id="2072418"/>
    <lineage>
        <taxon>Bacteria</taxon>
        <taxon>candidate division GN15</taxon>
    </lineage>
</organism>
<dbReference type="InterPro" id="IPR023799">
    <property type="entry name" value="RbfA_dom_sf"/>
</dbReference>
<gene>
    <name evidence="2 3" type="primary">rbfA</name>
    <name evidence="3" type="ORF">C3F09_01570</name>
</gene>
<evidence type="ECO:0000256" key="2">
    <source>
        <dbReference type="HAMAP-Rule" id="MF_00003"/>
    </source>
</evidence>
<sequence length="119" mass="13942">MKQYKRSDRLQAQILRDISQLLDSRLSDAAGGLVTFTRVRLSSDLRNATVYYSFLGSEENHQKVIAYLDREKGRIRSEVGRGLSVRHVPEIMFKFDPSIEDGIRMEQLFEQIKHERDRQ</sequence>
<comment type="function">
    <text evidence="2">One of several proteins that assist in the late maturation steps of the functional core of the 30S ribosomal subunit. Associates with free 30S ribosomal subunits (but not with 30S subunits that are part of 70S ribosomes or polysomes). Required for efficient processing of 16S rRNA. May interact with the 5'-terminal helix region of 16S rRNA.</text>
</comment>
<protein>
    <recommendedName>
        <fullName evidence="2">Ribosome-binding factor A</fullName>
    </recommendedName>
</protein>
<dbReference type="InterPro" id="IPR015946">
    <property type="entry name" value="KH_dom-like_a/b"/>
</dbReference>
<reference evidence="3 4" key="1">
    <citation type="journal article" date="2018" name="ISME J.">
        <title>A methanotrophic archaeon couples anaerobic oxidation of methane to Fe(III) reduction.</title>
        <authorList>
            <person name="Cai C."/>
            <person name="Leu A.O."/>
            <person name="Xie G.J."/>
            <person name="Guo J."/>
            <person name="Feng Y."/>
            <person name="Zhao J.X."/>
            <person name="Tyson G.W."/>
            <person name="Yuan Z."/>
            <person name="Hu S."/>
        </authorList>
    </citation>
    <scope>NUCLEOTIDE SEQUENCE [LARGE SCALE GENOMIC DNA]</scope>
    <source>
        <strain evidence="3">FeB_12</strain>
    </source>
</reference>
<keyword evidence="1 2" id="KW-0690">Ribosome biogenesis</keyword>
<dbReference type="NCBIfam" id="TIGR00082">
    <property type="entry name" value="rbfA"/>
    <property type="match status" value="1"/>
</dbReference>
<dbReference type="InterPro" id="IPR000238">
    <property type="entry name" value="RbfA"/>
</dbReference>
<name>A0A855X635_9BACT</name>
<dbReference type="GO" id="GO:0005829">
    <property type="term" value="C:cytosol"/>
    <property type="evidence" value="ECO:0007669"/>
    <property type="project" value="TreeGrafter"/>
</dbReference>
<comment type="subcellular location">
    <subcellularLocation>
        <location evidence="2">Cytoplasm</location>
    </subcellularLocation>
</comment>
<comment type="similarity">
    <text evidence="2">Belongs to the RbfA family.</text>
</comment>
<dbReference type="Pfam" id="PF02033">
    <property type="entry name" value="RBFA"/>
    <property type="match status" value="1"/>
</dbReference>